<feature type="transmembrane region" description="Helical" evidence="5">
    <location>
        <begin position="93"/>
        <end position="115"/>
    </location>
</feature>
<dbReference type="SUPFAM" id="SSF103473">
    <property type="entry name" value="MFS general substrate transporter"/>
    <property type="match status" value="1"/>
</dbReference>
<dbReference type="Gene3D" id="1.20.1250.20">
    <property type="entry name" value="MFS general substrate transporter like domains"/>
    <property type="match status" value="2"/>
</dbReference>
<feature type="transmembrane region" description="Helical" evidence="5">
    <location>
        <begin position="122"/>
        <end position="144"/>
    </location>
</feature>
<feature type="transmembrane region" description="Helical" evidence="5">
    <location>
        <begin position="226"/>
        <end position="246"/>
    </location>
</feature>
<keyword evidence="2 5" id="KW-0812">Transmembrane</keyword>
<dbReference type="PANTHER" id="PTHR11360">
    <property type="entry name" value="MONOCARBOXYLATE TRANSPORTER"/>
    <property type="match status" value="1"/>
</dbReference>
<dbReference type="EMBL" id="JAEKNQ010000019">
    <property type="protein sequence ID" value="MBJ7602422.1"/>
    <property type="molecule type" value="Genomic_DNA"/>
</dbReference>
<feature type="transmembrane region" description="Helical" evidence="5">
    <location>
        <begin position="321"/>
        <end position="343"/>
    </location>
</feature>
<keyword evidence="3 5" id="KW-1133">Transmembrane helix</keyword>
<feature type="transmembrane region" description="Helical" evidence="5">
    <location>
        <begin position="198"/>
        <end position="220"/>
    </location>
</feature>
<sequence>MAGLLLQLPFGLVFAWGAVVPHVRAEGWSPLLTGAVFSATPLGYGMGTLIGGRLSDRVSARAVCAGGVALLLLGFAVALSLPSGWSFVVAYGWLALGLGGGMALSGSVAASVALFPARSGLVGGAITAAYAAAAVFQAPLLSLLTDRVGWIAALRVVGAAFALLGIAAVMAMPATATLKRTRAAPLADPLTLLRRRPVWAGCLLALTTACLGPYAAVNLAPQARDAGLAVVVVAIVLLCFSLGNTAGRLAAGASADHWSVTVAGLGVVAANLVAMLLVAAGSASVATYLTVGGVAGLGLGGSAGLVSRLAREAVPEAPNSAFGLVFAAYATGALSGPLVGALAGAGRGAWLVVGLPSLIGLVALRLRTGG</sequence>
<reference evidence="7 8" key="1">
    <citation type="submission" date="2020-10" db="EMBL/GenBank/DDBJ databases">
        <title>Ca. Dormibacterota MAGs.</title>
        <authorList>
            <person name="Montgomery K."/>
        </authorList>
    </citation>
    <scope>NUCLEOTIDE SEQUENCE [LARGE SCALE GENOMIC DNA]</scope>
    <source>
        <strain evidence="7">SC8811_S16_3</strain>
    </source>
</reference>
<evidence type="ECO:0000259" key="6">
    <source>
        <dbReference type="PROSITE" id="PS50850"/>
    </source>
</evidence>
<feature type="transmembrane region" description="Helical" evidence="5">
    <location>
        <begin position="258"/>
        <end position="279"/>
    </location>
</feature>
<accession>A0A934NGN8</accession>
<evidence type="ECO:0000256" key="4">
    <source>
        <dbReference type="ARBA" id="ARBA00023136"/>
    </source>
</evidence>
<dbReference type="AlphaFoldDB" id="A0A934NGN8"/>
<feature type="transmembrane region" description="Helical" evidence="5">
    <location>
        <begin position="150"/>
        <end position="178"/>
    </location>
</feature>
<dbReference type="Proteomes" id="UP000620075">
    <property type="component" value="Unassembled WGS sequence"/>
</dbReference>
<proteinExistence type="predicted"/>
<feature type="transmembrane region" description="Helical" evidence="5">
    <location>
        <begin position="285"/>
        <end position="309"/>
    </location>
</feature>
<evidence type="ECO:0000256" key="2">
    <source>
        <dbReference type="ARBA" id="ARBA00022692"/>
    </source>
</evidence>
<dbReference type="RefSeq" id="WP_338176922.1">
    <property type="nucleotide sequence ID" value="NZ_JAEKNQ010000019.1"/>
</dbReference>
<dbReference type="Pfam" id="PF07690">
    <property type="entry name" value="MFS_1"/>
    <property type="match status" value="1"/>
</dbReference>
<feature type="domain" description="Major facilitator superfamily (MFS) profile" evidence="6">
    <location>
        <begin position="1"/>
        <end position="370"/>
    </location>
</feature>
<protein>
    <submittedName>
        <fullName evidence="7">MFS transporter</fullName>
    </submittedName>
</protein>
<dbReference type="GO" id="GO:0005886">
    <property type="term" value="C:plasma membrane"/>
    <property type="evidence" value="ECO:0007669"/>
    <property type="project" value="UniProtKB-SubCell"/>
</dbReference>
<comment type="subcellular location">
    <subcellularLocation>
        <location evidence="1">Cell membrane</location>
        <topology evidence="1">Multi-pass membrane protein</topology>
    </subcellularLocation>
</comment>
<evidence type="ECO:0000313" key="8">
    <source>
        <dbReference type="Proteomes" id="UP000620075"/>
    </source>
</evidence>
<dbReference type="PROSITE" id="PS50850">
    <property type="entry name" value="MFS"/>
    <property type="match status" value="1"/>
</dbReference>
<dbReference type="InterPro" id="IPR011701">
    <property type="entry name" value="MFS"/>
</dbReference>
<feature type="transmembrane region" description="Helical" evidence="5">
    <location>
        <begin position="62"/>
        <end position="81"/>
    </location>
</feature>
<dbReference type="InterPro" id="IPR036259">
    <property type="entry name" value="MFS_trans_sf"/>
</dbReference>
<evidence type="ECO:0000313" key="7">
    <source>
        <dbReference type="EMBL" id="MBJ7602422.1"/>
    </source>
</evidence>
<feature type="transmembrane region" description="Helical" evidence="5">
    <location>
        <begin position="349"/>
        <end position="366"/>
    </location>
</feature>
<evidence type="ECO:0000256" key="5">
    <source>
        <dbReference type="SAM" id="Phobius"/>
    </source>
</evidence>
<dbReference type="GO" id="GO:0022857">
    <property type="term" value="F:transmembrane transporter activity"/>
    <property type="evidence" value="ECO:0007669"/>
    <property type="project" value="InterPro"/>
</dbReference>
<evidence type="ECO:0000256" key="1">
    <source>
        <dbReference type="ARBA" id="ARBA00004651"/>
    </source>
</evidence>
<dbReference type="InterPro" id="IPR020846">
    <property type="entry name" value="MFS_dom"/>
</dbReference>
<organism evidence="7 8">
    <name type="scientific">Candidatus Dormiibacter inghamiae</name>
    <dbReference type="NCBI Taxonomy" id="3127013"/>
    <lineage>
        <taxon>Bacteria</taxon>
        <taxon>Bacillati</taxon>
        <taxon>Candidatus Dormiibacterota</taxon>
        <taxon>Candidatus Dormibacteria</taxon>
        <taxon>Candidatus Dormibacterales</taxon>
        <taxon>Candidatus Dormibacteraceae</taxon>
        <taxon>Candidatus Dormiibacter</taxon>
    </lineage>
</organism>
<feature type="transmembrane region" description="Helical" evidence="5">
    <location>
        <begin position="27"/>
        <end position="50"/>
    </location>
</feature>
<gene>
    <name evidence="7" type="ORF">JF888_04405</name>
</gene>
<evidence type="ECO:0000256" key="3">
    <source>
        <dbReference type="ARBA" id="ARBA00022989"/>
    </source>
</evidence>
<comment type="caution">
    <text evidence="7">The sequence shown here is derived from an EMBL/GenBank/DDBJ whole genome shotgun (WGS) entry which is preliminary data.</text>
</comment>
<dbReference type="InterPro" id="IPR050327">
    <property type="entry name" value="Proton-linked_MCT"/>
</dbReference>
<keyword evidence="4 5" id="KW-0472">Membrane</keyword>
<name>A0A934NGN8_9BACT</name>